<reference evidence="3 4" key="1">
    <citation type="submission" date="2021-02" db="EMBL/GenBank/DDBJ databases">
        <title>FDA dAtabase for Regulatory Grade micrObial Sequences (FDA-ARGOS): Supporting development and validation of Infectious Disease Dx tests.</title>
        <authorList>
            <person name="Sproer C."/>
            <person name="Gronow S."/>
            <person name="Severitt S."/>
            <person name="Schroder I."/>
            <person name="Tallon L."/>
            <person name="Sadzewicz L."/>
            <person name="Zhao X."/>
            <person name="Boylan J."/>
            <person name="Ott S."/>
            <person name="Bowen H."/>
            <person name="Vavikolanu K."/>
            <person name="Mehta A."/>
            <person name="Aluvathingal J."/>
            <person name="Nadendla S."/>
            <person name="Lowell S."/>
            <person name="Myers T."/>
            <person name="Yan Y."/>
            <person name="Sichtig H."/>
        </authorList>
    </citation>
    <scope>NUCLEOTIDE SEQUENCE [LARGE SCALE GENOMIC DNA]</scope>
    <source>
        <strain evidence="2 3">FDAARGOS_1211</strain>
        <strain evidence="1 4">FDAARGOS_1212</strain>
    </source>
</reference>
<dbReference type="GeneID" id="63977874"/>
<evidence type="ECO:0000313" key="2">
    <source>
        <dbReference type="EMBL" id="QRV45796.1"/>
    </source>
</evidence>
<protein>
    <submittedName>
        <fullName evidence="1">Uncharacterized protein</fullName>
    </submittedName>
</protein>
<dbReference type="InterPro" id="IPR015422">
    <property type="entry name" value="PyrdxlP-dep_Trfase_small"/>
</dbReference>
<dbReference type="RefSeq" id="WP_169749622.1">
    <property type="nucleotide sequence ID" value="NZ_CP070242.1"/>
</dbReference>
<accession>A0ABD7DBQ5</accession>
<dbReference type="Proteomes" id="UP000623926">
    <property type="component" value="Chromosome"/>
</dbReference>
<dbReference type="EMBL" id="CP070249">
    <property type="protein sequence ID" value="QRV45796.1"/>
    <property type="molecule type" value="Genomic_DNA"/>
</dbReference>
<dbReference type="EMBL" id="CP070245">
    <property type="protein sequence ID" value="QRV39038.1"/>
    <property type="molecule type" value="Genomic_DNA"/>
</dbReference>
<dbReference type="AlphaFoldDB" id="A0ABD7DBQ5"/>
<evidence type="ECO:0000313" key="3">
    <source>
        <dbReference type="Proteomes" id="UP000598054"/>
    </source>
</evidence>
<gene>
    <name evidence="2" type="ORF">I6J41_00055</name>
    <name evidence="1" type="ORF">I6J42_33530</name>
</gene>
<keyword evidence="3" id="KW-1185">Reference proteome</keyword>
<name>A0ABD7DBQ5_9ACTN</name>
<dbReference type="Gene3D" id="3.90.1150.10">
    <property type="entry name" value="Aspartate Aminotransferase, domain 1"/>
    <property type="match status" value="1"/>
</dbReference>
<sequence length="58" mass="6363">MVVPGVVLMNGGGFDGPEWSARVSLANLDDLDDLKIGHHMRTVFEQYVEEWQGSSTGN</sequence>
<dbReference type="Proteomes" id="UP000598054">
    <property type="component" value="Chromosome"/>
</dbReference>
<organism evidence="1 4">
    <name type="scientific">Streptomyces californicus</name>
    <dbReference type="NCBI Taxonomy" id="67351"/>
    <lineage>
        <taxon>Bacteria</taxon>
        <taxon>Bacillati</taxon>
        <taxon>Actinomycetota</taxon>
        <taxon>Actinomycetes</taxon>
        <taxon>Kitasatosporales</taxon>
        <taxon>Streptomycetaceae</taxon>
        <taxon>Streptomyces</taxon>
    </lineage>
</organism>
<evidence type="ECO:0000313" key="1">
    <source>
        <dbReference type="EMBL" id="QRV39038.1"/>
    </source>
</evidence>
<evidence type="ECO:0000313" key="4">
    <source>
        <dbReference type="Proteomes" id="UP000623926"/>
    </source>
</evidence>
<proteinExistence type="predicted"/>